<dbReference type="PROSITE" id="PS51898">
    <property type="entry name" value="TYR_RECOMBINASE"/>
    <property type="match status" value="1"/>
</dbReference>
<dbReference type="GO" id="GO:0015074">
    <property type="term" value="P:DNA integration"/>
    <property type="evidence" value="ECO:0007669"/>
    <property type="project" value="UniProtKB-KW"/>
</dbReference>
<name>A0A975GQ91_9BACT</name>
<evidence type="ECO:0000313" key="9">
    <source>
        <dbReference type="Proteomes" id="UP000663722"/>
    </source>
</evidence>
<dbReference type="Proteomes" id="UP000663722">
    <property type="component" value="Chromosome"/>
</dbReference>
<feature type="domain" description="Core-binding (CB)" evidence="7">
    <location>
        <begin position="10"/>
        <end position="93"/>
    </location>
</feature>
<dbReference type="Pfam" id="PF00589">
    <property type="entry name" value="Phage_integrase"/>
    <property type="match status" value="1"/>
</dbReference>
<evidence type="ECO:0000313" key="8">
    <source>
        <dbReference type="EMBL" id="QTA89637.1"/>
    </source>
</evidence>
<evidence type="ECO:0000259" key="7">
    <source>
        <dbReference type="PROSITE" id="PS51900"/>
    </source>
</evidence>
<dbReference type="KEGG" id="dmm:dnm_056930"/>
<gene>
    <name evidence="8" type="ORF">dnm_056930</name>
</gene>
<feature type="domain" description="Tyr recombinase" evidence="6">
    <location>
        <begin position="114"/>
        <end position="298"/>
    </location>
</feature>
<evidence type="ECO:0000256" key="5">
    <source>
        <dbReference type="PROSITE-ProRule" id="PRU01248"/>
    </source>
</evidence>
<dbReference type="PROSITE" id="PS51900">
    <property type="entry name" value="CB"/>
    <property type="match status" value="1"/>
</dbReference>
<keyword evidence="9" id="KW-1185">Reference proteome</keyword>
<keyword evidence="4" id="KW-0233">DNA recombination</keyword>
<accession>A0A975GQ91</accession>
<sequence length="305" mass="35767">MTYFEPKRNITIYEAIEDYINEKEAIGSLSQSSVENRRYELNRFAKFCKSHSLEEPANIHKNMIISYLKDQNISKASKLGIMYVLIGFMDYLVDEELILDNVASTIRKPKIYPPKADYLTFEELEQVYQSEAQNASRKMVDRNLLLFSLFTDLCLRVSEVVNLKIEDVRLDAQEIWVTRKRNKTDNIPLNDDIVNKFLNWYAIRSEYKGNESPWVFLSSHGKQLKRRQVHYIVSQALGRANIIKRKQGPHLLRHSGASLKARAGENLIMIQYLLGHENLNTTRRYLHFEWDELREMVGRSPEFGK</sequence>
<dbReference type="SUPFAM" id="SSF56349">
    <property type="entry name" value="DNA breaking-rejoining enzymes"/>
    <property type="match status" value="1"/>
</dbReference>
<dbReference type="Gene3D" id="1.10.443.10">
    <property type="entry name" value="Intergrase catalytic core"/>
    <property type="match status" value="1"/>
</dbReference>
<reference evidence="8" key="1">
    <citation type="journal article" date="2021" name="Microb. Physiol.">
        <title>Proteogenomic Insights into the Physiology of Marine, Sulfate-Reducing, Filamentous Desulfonema limicola and Desulfonema magnum.</title>
        <authorList>
            <person name="Schnaars V."/>
            <person name="Wohlbrand L."/>
            <person name="Scheve S."/>
            <person name="Hinrichs C."/>
            <person name="Reinhardt R."/>
            <person name="Rabus R."/>
        </authorList>
    </citation>
    <scope>NUCLEOTIDE SEQUENCE</scope>
    <source>
        <strain evidence="8">4be13</strain>
    </source>
</reference>
<keyword evidence="2" id="KW-0229">DNA integration</keyword>
<dbReference type="AlphaFoldDB" id="A0A975GQ91"/>
<dbReference type="InterPro" id="IPR002104">
    <property type="entry name" value="Integrase_catalytic"/>
</dbReference>
<dbReference type="InterPro" id="IPR050090">
    <property type="entry name" value="Tyrosine_recombinase_XerCD"/>
</dbReference>
<dbReference type="PANTHER" id="PTHR30349:SF41">
    <property type="entry name" value="INTEGRASE_RECOMBINASE PROTEIN MJ0367-RELATED"/>
    <property type="match status" value="1"/>
</dbReference>
<dbReference type="RefSeq" id="WP_207678168.1">
    <property type="nucleotide sequence ID" value="NZ_CP061800.1"/>
</dbReference>
<dbReference type="InterPro" id="IPR011010">
    <property type="entry name" value="DNA_brk_join_enz"/>
</dbReference>
<dbReference type="InterPro" id="IPR010998">
    <property type="entry name" value="Integrase_recombinase_N"/>
</dbReference>
<dbReference type="GO" id="GO:0003677">
    <property type="term" value="F:DNA binding"/>
    <property type="evidence" value="ECO:0007669"/>
    <property type="project" value="UniProtKB-UniRule"/>
</dbReference>
<proteinExistence type="inferred from homology"/>
<evidence type="ECO:0000256" key="1">
    <source>
        <dbReference type="ARBA" id="ARBA00008857"/>
    </source>
</evidence>
<dbReference type="Gene3D" id="1.10.150.130">
    <property type="match status" value="1"/>
</dbReference>
<dbReference type="EMBL" id="CP061800">
    <property type="protein sequence ID" value="QTA89637.1"/>
    <property type="molecule type" value="Genomic_DNA"/>
</dbReference>
<evidence type="ECO:0000259" key="6">
    <source>
        <dbReference type="PROSITE" id="PS51898"/>
    </source>
</evidence>
<comment type="similarity">
    <text evidence="1">Belongs to the 'phage' integrase family.</text>
</comment>
<dbReference type="GO" id="GO:0006310">
    <property type="term" value="P:DNA recombination"/>
    <property type="evidence" value="ECO:0007669"/>
    <property type="project" value="UniProtKB-KW"/>
</dbReference>
<evidence type="ECO:0000256" key="4">
    <source>
        <dbReference type="ARBA" id="ARBA00023172"/>
    </source>
</evidence>
<dbReference type="InterPro" id="IPR013762">
    <property type="entry name" value="Integrase-like_cat_sf"/>
</dbReference>
<evidence type="ECO:0000256" key="3">
    <source>
        <dbReference type="ARBA" id="ARBA00023125"/>
    </source>
</evidence>
<dbReference type="PANTHER" id="PTHR30349">
    <property type="entry name" value="PHAGE INTEGRASE-RELATED"/>
    <property type="match status" value="1"/>
</dbReference>
<keyword evidence="3 5" id="KW-0238">DNA-binding</keyword>
<organism evidence="8 9">
    <name type="scientific">Desulfonema magnum</name>
    <dbReference type="NCBI Taxonomy" id="45655"/>
    <lineage>
        <taxon>Bacteria</taxon>
        <taxon>Pseudomonadati</taxon>
        <taxon>Thermodesulfobacteriota</taxon>
        <taxon>Desulfobacteria</taxon>
        <taxon>Desulfobacterales</taxon>
        <taxon>Desulfococcaceae</taxon>
        <taxon>Desulfonema</taxon>
    </lineage>
</organism>
<evidence type="ECO:0000256" key="2">
    <source>
        <dbReference type="ARBA" id="ARBA00022908"/>
    </source>
</evidence>
<protein>
    <submittedName>
        <fullName evidence="8">Integrase family protein</fullName>
    </submittedName>
</protein>
<dbReference type="InterPro" id="IPR044068">
    <property type="entry name" value="CB"/>
</dbReference>